<keyword evidence="2" id="KW-1185">Reference proteome</keyword>
<dbReference type="RefSeq" id="WP_204735945.1">
    <property type="nucleotide sequence ID" value="NZ_JAVDWE010000037.1"/>
</dbReference>
<evidence type="ECO:0000313" key="2">
    <source>
        <dbReference type="Proteomes" id="UP001265550"/>
    </source>
</evidence>
<reference evidence="1 2" key="1">
    <citation type="submission" date="2023-07" db="EMBL/GenBank/DDBJ databases">
        <title>Sorghum-associated microbial communities from plants grown in Nebraska, USA.</title>
        <authorList>
            <person name="Schachtman D."/>
        </authorList>
    </citation>
    <scope>NUCLEOTIDE SEQUENCE [LARGE SCALE GENOMIC DNA]</scope>
    <source>
        <strain evidence="1 2">BE240</strain>
    </source>
</reference>
<name>A0ABU1VJE0_9BURK</name>
<protein>
    <submittedName>
        <fullName evidence="1">Uncharacterized protein</fullName>
    </submittedName>
</protein>
<dbReference type="Proteomes" id="UP001265550">
    <property type="component" value="Unassembled WGS sequence"/>
</dbReference>
<gene>
    <name evidence="1" type="ORF">J2X09_005376</name>
</gene>
<dbReference type="EMBL" id="JAVDWE010000037">
    <property type="protein sequence ID" value="MDR7097600.1"/>
    <property type="molecule type" value="Genomic_DNA"/>
</dbReference>
<accession>A0ABU1VJE0</accession>
<evidence type="ECO:0000313" key="1">
    <source>
        <dbReference type="EMBL" id="MDR7097600.1"/>
    </source>
</evidence>
<organism evidence="1 2">
    <name type="scientific">Hydrogenophaga laconesensis</name>
    <dbReference type="NCBI Taxonomy" id="1805971"/>
    <lineage>
        <taxon>Bacteria</taxon>
        <taxon>Pseudomonadati</taxon>
        <taxon>Pseudomonadota</taxon>
        <taxon>Betaproteobacteria</taxon>
        <taxon>Burkholderiales</taxon>
        <taxon>Comamonadaceae</taxon>
        <taxon>Hydrogenophaga</taxon>
    </lineage>
</organism>
<proteinExistence type="predicted"/>
<sequence length="74" mass="8221">MTSSYAVWGSTCQIDKEALRSVMAEVTDPILQQTTLELCVAVIRADFHSADSEENLVNTLAEHWRLVNPGSHFS</sequence>
<comment type="caution">
    <text evidence="1">The sequence shown here is derived from an EMBL/GenBank/DDBJ whole genome shotgun (WGS) entry which is preliminary data.</text>
</comment>